<protein>
    <recommendedName>
        <fullName evidence="5">Lipoprotein</fullName>
    </recommendedName>
</protein>
<feature type="compositionally biased region" description="Pro residues" evidence="1">
    <location>
        <begin position="27"/>
        <end position="40"/>
    </location>
</feature>
<dbReference type="Proteomes" id="UP001271723">
    <property type="component" value="Unassembled WGS sequence"/>
</dbReference>
<name>A0ABU4LKV4_9ACTN</name>
<evidence type="ECO:0000256" key="2">
    <source>
        <dbReference type="SAM" id="SignalP"/>
    </source>
</evidence>
<keyword evidence="4" id="KW-1185">Reference proteome</keyword>
<comment type="caution">
    <text evidence="3">The sequence shown here is derived from an EMBL/GenBank/DDBJ whole genome shotgun (WGS) entry which is preliminary data.</text>
</comment>
<accession>A0ABU4LKV4</accession>
<sequence length="170" mass="17775">MHRPTTTATLLVTVAVSALTGCVTAQHPPPQETSPVPSRPSEPRPDGTTRTQIVEAPAREALELIGPPRESAPSASAKPRPAAPTASAATAPTPTPTAPPPPPPRNERRQPPERHGPPPVARPDVEIPPLPRTVPSAPPKNSDVCALGHRYGGWGKDTPQAAICKDVYGR</sequence>
<feature type="region of interest" description="Disordered" evidence="1">
    <location>
        <begin position="23"/>
        <end position="142"/>
    </location>
</feature>
<gene>
    <name evidence="3" type="ORF">PV517_43845</name>
</gene>
<keyword evidence="2" id="KW-0732">Signal</keyword>
<evidence type="ECO:0000256" key="1">
    <source>
        <dbReference type="SAM" id="MobiDB-lite"/>
    </source>
</evidence>
<feature type="compositionally biased region" description="Basic and acidic residues" evidence="1">
    <location>
        <begin position="105"/>
        <end position="116"/>
    </location>
</feature>
<feature type="chain" id="PRO_5045253807" description="Lipoprotein" evidence="2">
    <location>
        <begin position="26"/>
        <end position="170"/>
    </location>
</feature>
<organism evidence="3 4">
    <name type="scientific">Streptomyces griseiscabiei</name>
    <dbReference type="NCBI Taxonomy" id="2993540"/>
    <lineage>
        <taxon>Bacteria</taxon>
        <taxon>Bacillati</taxon>
        <taxon>Actinomycetota</taxon>
        <taxon>Actinomycetes</taxon>
        <taxon>Kitasatosporales</taxon>
        <taxon>Streptomycetaceae</taxon>
        <taxon>Streptomyces</taxon>
    </lineage>
</organism>
<evidence type="ECO:0000313" key="4">
    <source>
        <dbReference type="Proteomes" id="UP001271723"/>
    </source>
</evidence>
<dbReference type="RefSeq" id="WP_267299141.1">
    <property type="nucleotide sequence ID" value="NZ_JAGJBZ010000001.1"/>
</dbReference>
<evidence type="ECO:0000313" key="3">
    <source>
        <dbReference type="EMBL" id="MDX2915593.1"/>
    </source>
</evidence>
<feature type="compositionally biased region" description="Pro residues" evidence="1">
    <location>
        <begin position="117"/>
        <end position="138"/>
    </location>
</feature>
<evidence type="ECO:0008006" key="5">
    <source>
        <dbReference type="Google" id="ProtNLM"/>
    </source>
</evidence>
<reference evidence="3 4" key="1">
    <citation type="journal article" date="2023" name="Microb. Genom.">
        <title>Mesoterricola silvestris gen. nov., sp. nov., Mesoterricola sediminis sp. nov., Geothrix oryzae sp. nov., Geothrix edaphica sp. nov., Geothrix rubra sp. nov., and Geothrix limicola sp. nov., six novel members of Acidobacteriota isolated from soils.</title>
        <authorList>
            <person name="Weisberg A.J."/>
            <person name="Pearce E."/>
            <person name="Kramer C.G."/>
            <person name="Chang J.H."/>
            <person name="Clarke C.R."/>
        </authorList>
    </citation>
    <scope>NUCLEOTIDE SEQUENCE [LARGE SCALE GENOMIC DNA]</scope>
    <source>
        <strain evidence="3 4">NRRL_B-2795</strain>
    </source>
</reference>
<feature type="compositionally biased region" description="Pro residues" evidence="1">
    <location>
        <begin position="93"/>
        <end position="104"/>
    </location>
</feature>
<proteinExistence type="predicted"/>
<feature type="compositionally biased region" description="Low complexity" evidence="1">
    <location>
        <begin position="67"/>
        <end position="92"/>
    </location>
</feature>
<dbReference type="PROSITE" id="PS51257">
    <property type="entry name" value="PROKAR_LIPOPROTEIN"/>
    <property type="match status" value="1"/>
</dbReference>
<feature type="signal peptide" evidence="2">
    <location>
        <begin position="1"/>
        <end position="25"/>
    </location>
</feature>
<dbReference type="EMBL" id="JARAVY010000031">
    <property type="protein sequence ID" value="MDX2915593.1"/>
    <property type="molecule type" value="Genomic_DNA"/>
</dbReference>